<dbReference type="Proteomes" id="UP001204151">
    <property type="component" value="Unassembled WGS sequence"/>
</dbReference>
<reference evidence="2 3" key="1">
    <citation type="submission" date="2022-08" db="EMBL/GenBank/DDBJ databases">
        <title>Reclassification of Massilia species as members of the genera Telluria, Duganella, Pseudoduganella, Mokoshia gen. nov. and Zemynaea gen. nov. using orthogonal and non-orthogonal genome-based approaches.</title>
        <authorList>
            <person name="Bowman J.P."/>
        </authorList>
    </citation>
    <scope>NUCLEOTIDE SEQUENCE [LARGE SCALE GENOMIC DNA]</scope>
    <source>
        <strain evidence="2 3">JCM 31316</strain>
    </source>
</reference>
<evidence type="ECO:0000313" key="2">
    <source>
        <dbReference type="EMBL" id="MCS0583688.1"/>
    </source>
</evidence>
<accession>A0ABT1ZUV7</accession>
<keyword evidence="1" id="KW-0472">Membrane</keyword>
<proteinExistence type="predicted"/>
<name>A0ABT1ZUV7_9BURK</name>
<feature type="transmembrane region" description="Helical" evidence="1">
    <location>
        <begin position="12"/>
        <end position="32"/>
    </location>
</feature>
<organism evidence="2 3">
    <name type="scientific">Massilia pinisoli</name>
    <dbReference type="NCBI Taxonomy" id="1772194"/>
    <lineage>
        <taxon>Bacteria</taxon>
        <taxon>Pseudomonadati</taxon>
        <taxon>Pseudomonadota</taxon>
        <taxon>Betaproteobacteria</taxon>
        <taxon>Burkholderiales</taxon>
        <taxon>Oxalobacteraceae</taxon>
        <taxon>Telluria group</taxon>
        <taxon>Massilia</taxon>
    </lineage>
</organism>
<keyword evidence="1" id="KW-1133">Transmembrane helix</keyword>
<evidence type="ECO:0000313" key="3">
    <source>
        <dbReference type="Proteomes" id="UP001204151"/>
    </source>
</evidence>
<protein>
    <recommendedName>
        <fullName evidence="4">6-phosphogluconate dehydrogenase</fullName>
    </recommendedName>
</protein>
<dbReference type="EMBL" id="JANUGW010000015">
    <property type="protein sequence ID" value="MCS0583688.1"/>
    <property type="molecule type" value="Genomic_DNA"/>
</dbReference>
<gene>
    <name evidence="2" type="ORF">NX784_19015</name>
</gene>
<keyword evidence="1" id="KW-0812">Transmembrane</keyword>
<evidence type="ECO:0008006" key="4">
    <source>
        <dbReference type="Google" id="ProtNLM"/>
    </source>
</evidence>
<comment type="caution">
    <text evidence="2">The sequence shown here is derived from an EMBL/GenBank/DDBJ whole genome shotgun (WGS) entry which is preliminary data.</text>
</comment>
<dbReference type="RefSeq" id="WP_258818263.1">
    <property type="nucleotide sequence ID" value="NZ_JANUGW010000015.1"/>
</dbReference>
<keyword evidence="3" id="KW-1185">Reference proteome</keyword>
<evidence type="ECO:0000256" key="1">
    <source>
        <dbReference type="SAM" id="Phobius"/>
    </source>
</evidence>
<sequence>MPNTLPRRAFTLLVAVVIAAVALFALYTWVVLHWSYSEGERAGYLQKLSRKGWLCKTWEGEILLSSMPGAIPERFNFTVRDENVVRQLQAAMGQRVQLTYEQHIGIPTSCFGETQYFVDKAVVGGTNPVAPGNM</sequence>